<keyword evidence="3" id="KW-1185">Reference proteome</keyword>
<feature type="signal peptide" evidence="1">
    <location>
        <begin position="1"/>
        <end position="26"/>
    </location>
</feature>
<organism evidence="2 3">
    <name type="scientific">Agrococcus citreus</name>
    <dbReference type="NCBI Taxonomy" id="84643"/>
    <lineage>
        <taxon>Bacteria</taxon>
        <taxon>Bacillati</taxon>
        <taxon>Actinomycetota</taxon>
        <taxon>Actinomycetes</taxon>
        <taxon>Micrococcales</taxon>
        <taxon>Microbacteriaceae</taxon>
        <taxon>Agrococcus</taxon>
    </lineage>
</organism>
<gene>
    <name evidence="2" type="ORF">GCM10009640_18750</name>
</gene>
<name>A0ABP4JME0_9MICO</name>
<reference evidence="3" key="1">
    <citation type="journal article" date="2019" name="Int. J. Syst. Evol. Microbiol.">
        <title>The Global Catalogue of Microorganisms (GCM) 10K type strain sequencing project: providing services to taxonomists for standard genome sequencing and annotation.</title>
        <authorList>
            <consortium name="The Broad Institute Genomics Platform"/>
            <consortium name="The Broad Institute Genome Sequencing Center for Infectious Disease"/>
            <person name="Wu L."/>
            <person name="Ma J."/>
        </authorList>
    </citation>
    <scope>NUCLEOTIDE SEQUENCE [LARGE SCALE GENOMIC DNA]</scope>
    <source>
        <strain evidence="3">JCM 12398</strain>
    </source>
</reference>
<evidence type="ECO:0000256" key="1">
    <source>
        <dbReference type="SAM" id="SignalP"/>
    </source>
</evidence>
<dbReference type="RefSeq" id="WP_343919741.1">
    <property type="nucleotide sequence ID" value="NZ_BAAAKK010000005.1"/>
</dbReference>
<feature type="chain" id="PRO_5046729436" evidence="1">
    <location>
        <begin position="27"/>
        <end position="437"/>
    </location>
</feature>
<keyword evidence="1" id="KW-0732">Signal</keyword>
<sequence length="437" mass="44583">MRRSILWVAPAVAAALLLSGCGPVNAGSAARDQVEAALEAEFGEHIEELRISSTNDLPFTGRAFGSVVLLPETSPEVFAEVVAFVASFQPSSASFDGSGVQANGVGVCVGDPQADRKLELRDALHAAGASLAGEWSCATRATDDALPYAGTAADLDADADLLRSIELPSGLRLEGSLSEPDGRVSVAIDRLPDTVGETLAAVGAAAEIAQFALEDGVLTIAIAPTADPAPVQAAADAAAGRDLRPRVVLGSLDPAEQARFEELAPLLDALREIPGVDGVEAASTGVTLRTLDPRQVTAVHDAAVAHPELADLALTILVGDGTAATGALEYSRPRGAQSDSIDAFAALAVDPGVADLTVREAAVGGDRWVVVELTGELADMVRLKPVLPIGAPAQLSSATSGETVRLTIADPLAPDDLDDVAGTVDREALADAWNAAP</sequence>
<comment type="caution">
    <text evidence="2">The sequence shown here is derived from an EMBL/GenBank/DDBJ whole genome shotgun (WGS) entry which is preliminary data.</text>
</comment>
<protein>
    <submittedName>
        <fullName evidence="2">Uncharacterized protein</fullName>
    </submittedName>
</protein>
<dbReference type="PROSITE" id="PS51257">
    <property type="entry name" value="PROKAR_LIPOPROTEIN"/>
    <property type="match status" value="1"/>
</dbReference>
<proteinExistence type="predicted"/>
<dbReference type="Proteomes" id="UP001501266">
    <property type="component" value="Unassembled WGS sequence"/>
</dbReference>
<accession>A0ABP4JME0</accession>
<evidence type="ECO:0000313" key="2">
    <source>
        <dbReference type="EMBL" id="GAA1423841.1"/>
    </source>
</evidence>
<evidence type="ECO:0000313" key="3">
    <source>
        <dbReference type="Proteomes" id="UP001501266"/>
    </source>
</evidence>
<dbReference type="EMBL" id="BAAAKK010000005">
    <property type="protein sequence ID" value="GAA1423841.1"/>
    <property type="molecule type" value="Genomic_DNA"/>
</dbReference>